<sequence length="57" mass="6072">MFKSHSAVDLGVVALRGLLDRTGLAPAAVGDVILGTATPAARPRPSDGWWRWMPACR</sequence>
<reference evidence="1 2" key="1">
    <citation type="submission" date="2014-01" db="EMBL/GenBank/DDBJ databases">
        <authorList>
            <person name="Dobos K."/>
            <person name="Lenaerts A."/>
            <person name="Ordway D."/>
            <person name="DeGroote M.A."/>
            <person name="Parker T."/>
            <person name="Sizemore C."/>
            <person name="Tallon L.J."/>
            <person name="Sadzewicz L.K."/>
            <person name="Sengamalay N."/>
            <person name="Fraser C.M."/>
            <person name="Hine E."/>
            <person name="Shefchek K.A."/>
            <person name="Das S.P."/>
            <person name="Tettelin H."/>
        </authorList>
    </citation>
    <scope>NUCLEOTIDE SEQUENCE [LARGE SCALE GENOMIC DNA]</scope>
    <source>
        <strain evidence="1 2">Harvey</strain>
    </source>
</reference>
<protein>
    <submittedName>
        <fullName evidence="1">Thiolase, N-terminal domain protein</fullName>
    </submittedName>
</protein>
<accession>A0ABP3AB86</accession>
<proteinExistence type="predicted"/>
<organism evidence="1 2">
    <name type="scientific">Mycobacterium ulcerans str. Harvey</name>
    <dbReference type="NCBI Taxonomy" id="1299332"/>
    <lineage>
        <taxon>Bacteria</taxon>
        <taxon>Bacillati</taxon>
        <taxon>Actinomycetota</taxon>
        <taxon>Actinomycetes</taxon>
        <taxon>Mycobacteriales</taxon>
        <taxon>Mycobacteriaceae</taxon>
        <taxon>Mycobacterium</taxon>
        <taxon>Mycobacterium ulcerans group</taxon>
    </lineage>
</organism>
<dbReference type="InterPro" id="IPR016039">
    <property type="entry name" value="Thiolase-like"/>
</dbReference>
<dbReference type="Proteomes" id="UP000020681">
    <property type="component" value="Unassembled WGS sequence"/>
</dbReference>
<dbReference type="SUPFAM" id="SSF53901">
    <property type="entry name" value="Thiolase-like"/>
    <property type="match status" value="1"/>
</dbReference>
<dbReference type="Gene3D" id="3.40.47.10">
    <property type="match status" value="1"/>
</dbReference>
<gene>
    <name evidence="1" type="ORF">I551_6321</name>
</gene>
<keyword evidence="2" id="KW-1185">Reference proteome</keyword>
<evidence type="ECO:0000313" key="1">
    <source>
        <dbReference type="EMBL" id="EUA87162.1"/>
    </source>
</evidence>
<name>A0ABP3AB86_MYCUL</name>
<dbReference type="EMBL" id="JAOL01000165">
    <property type="protein sequence ID" value="EUA87162.1"/>
    <property type="molecule type" value="Genomic_DNA"/>
</dbReference>
<evidence type="ECO:0000313" key="2">
    <source>
        <dbReference type="Proteomes" id="UP000020681"/>
    </source>
</evidence>
<comment type="caution">
    <text evidence="1">The sequence shown here is derived from an EMBL/GenBank/DDBJ whole genome shotgun (WGS) entry which is preliminary data.</text>
</comment>